<dbReference type="BioCyc" id="CORYNE:G18NG-11400-MONOMER"/>
<dbReference type="KEGG" id="cgl:Cgl1808"/>
<dbReference type="AlphaFoldDB" id="Q8NPK4"/>
<sequence length="215" mass="25110">MNPERRLTSLTAFYFGRRVASAPHSDETIRSVCWPAYRDVQRTLWGMGSHPRAKELKATSCDKIVSFVHSFGGIRSQDEFDQQHQVWCEDLVAFFAENPHPERPTFQFHYGHAQKWLNMTLKYLSVLGHPAVEEVYVFLHAPIDRDVYERAWEILGVERPRIAWSKLDGDTYRSYQLNIRHAVAGQGRGFVLDWETDEWMEAKRFSRHSLSEGHS</sequence>
<proteinExistence type="predicted"/>
<name>Q8NPK4_CORGL</name>
<accession>Q8NPK4</accession>
<reference evidence="2" key="1">
    <citation type="journal article" date="2003" name="Appl. Microbiol. Biotechnol.">
        <title>The Corynebacterium glutamicum genome: features and impacts on biotechnological processes.</title>
        <authorList>
            <person name="Ikeda M."/>
            <person name="Nakagawa S."/>
        </authorList>
    </citation>
    <scope>NUCLEOTIDE SEQUENCE [LARGE SCALE GENOMIC DNA]</scope>
    <source>
        <strain evidence="2">ATCC 13032 / DSM 20300 / BCRC 11384 / JCM 1318 / LMG 3730 / NCIMB 10025</strain>
    </source>
</reference>
<keyword evidence="2" id="KW-1185">Reference proteome</keyword>
<protein>
    <submittedName>
        <fullName evidence="1">Uncharacterized protein</fullName>
    </submittedName>
</protein>
<dbReference type="Proteomes" id="UP000000582">
    <property type="component" value="Chromosome"/>
</dbReference>
<dbReference type="EMBL" id="BA000036">
    <property type="protein sequence ID" value="BAB99201.1"/>
    <property type="molecule type" value="Genomic_DNA"/>
</dbReference>
<dbReference type="OrthoDB" id="2052817at2"/>
<evidence type="ECO:0000313" key="1">
    <source>
        <dbReference type="EMBL" id="BAB99201.1"/>
    </source>
</evidence>
<accession>Q6M4H2</accession>
<gene>
    <name evidence="1" type="ordered locus">Cgl1808</name>
</gene>
<evidence type="ECO:0000313" key="2">
    <source>
        <dbReference type="Proteomes" id="UP000000582"/>
    </source>
</evidence>
<dbReference type="HOGENOM" id="CLU_114976_0_0_11"/>
<organism evidence="1 2">
    <name type="scientific">Corynebacterium glutamicum (strain ATCC 13032 / DSM 20300 / JCM 1318 / BCRC 11384 / CCUG 27702 / LMG 3730 / NBRC 12168 / NCIMB 10025 / NRRL B-2784 / 534)</name>
    <dbReference type="NCBI Taxonomy" id="196627"/>
    <lineage>
        <taxon>Bacteria</taxon>
        <taxon>Bacillati</taxon>
        <taxon>Actinomycetota</taxon>
        <taxon>Actinomycetes</taxon>
        <taxon>Mycobacteriales</taxon>
        <taxon>Corynebacteriaceae</taxon>
        <taxon>Corynebacterium</taxon>
    </lineage>
</organism>
<dbReference type="KEGG" id="cgb:cg2028"/>